<accession>A0A7R8W7T1</accession>
<dbReference type="OrthoDB" id="14167at2759"/>
<dbReference type="AlphaFoldDB" id="A0A7R8W7T1"/>
<name>A0A7R8W7T1_9CRUS</name>
<protein>
    <submittedName>
        <fullName evidence="1">Uncharacterized protein</fullName>
    </submittedName>
</protein>
<dbReference type="SUPFAM" id="SSF103657">
    <property type="entry name" value="BAR/IMD domain-like"/>
    <property type="match status" value="1"/>
</dbReference>
<dbReference type="SMART" id="SM00721">
    <property type="entry name" value="BAR"/>
    <property type="match status" value="1"/>
</dbReference>
<dbReference type="GO" id="GO:0005737">
    <property type="term" value="C:cytoplasm"/>
    <property type="evidence" value="ECO:0007669"/>
    <property type="project" value="InterPro"/>
</dbReference>
<gene>
    <name evidence="1" type="ORF">CTOB1V02_LOCUS4454</name>
</gene>
<organism evidence="1">
    <name type="scientific">Cyprideis torosa</name>
    <dbReference type="NCBI Taxonomy" id="163714"/>
    <lineage>
        <taxon>Eukaryota</taxon>
        <taxon>Metazoa</taxon>
        <taxon>Ecdysozoa</taxon>
        <taxon>Arthropoda</taxon>
        <taxon>Crustacea</taxon>
        <taxon>Oligostraca</taxon>
        <taxon>Ostracoda</taxon>
        <taxon>Podocopa</taxon>
        <taxon>Podocopida</taxon>
        <taxon>Cytherocopina</taxon>
        <taxon>Cytheroidea</taxon>
        <taxon>Cytherideidae</taxon>
        <taxon>Cyprideis</taxon>
    </lineage>
</organism>
<evidence type="ECO:0000313" key="1">
    <source>
        <dbReference type="EMBL" id="CAD7226536.1"/>
    </source>
</evidence>
<dbReference type="InterPro" id="IPR004148">
    <property type="entry name" value="BAR_dom"/>
</dbReference>
<sequence>MDNMKKVLGGAGTFFQRAVQYTEEKLGTSERTEFDAHFENLATRAEVTRKWTEKLSTDVQSVLIPNPAHRVEDYVAEKVERRRPDRLTNMEWLGLDMIASGNEFGPGTTYGSALLKVGACEQKLGCAERDFINRMQVSLIHGVQHLCVCQKRQTTLKGKHKDWLMLLFFEFKRFDLGGVVTPKFRQRRRRDERSSPGIVGPLATPCQLLLSPHSKSLELLINKVSELESLSRSATHGCQLQQNSASSVPLYSGPTTCWALASGNPGLRRAGRGRREFSPPSALHHPPRGEAAHCEVVSVASRRKTAD</sequence>
<proteinExistence type="predicted"/>
<reference evidence="1" key="1">
    <citation type="submission" date="2020-11" db="EMBL/GenBank/DDBJ databases">
        <authorList>
            <person name="Tran Van P."/>
        </authorList>
    </citation>
    <scope>NUCLEOTIDE SEQUENCE</scope>
</reference>
<dbReference type="Gene3D" id="1.20.1270.60">
    <property type="entry name" value="Arfaptin homology (AH) domain/BAR domain"/>
    <property type="match status" value="1"/>
</dbReference>
<dbReference type="InterPro" id="IPR027267">
    <property type="entry name" value="AH/BAR_dom_sf"/>
</dbReference>
<dbReference type="Pfam" id="PF03114">
    <property type="entry name" value="BAR"/>
    <property type="match status" value="1"/>
</dbReference>
<dbReference type="EMBL" id="OB660854">
    <property type="protein sequence ID" value="CAD7226536.1"/>
    <property type="molecule type" value="Genomic_DNA"/>
</dbReference>